<dbReference type="InterPro" id="IPR042097">
    <property type="entry name" value="Aminopeptidase_N-like_N_sf"/>
</dbReference>
<dbReference type="InterPro" id="IPR027268">
    <property type="entry name" value="Peptidase_M4/M1_CTD_sf"/>
</dbReference>
<dbReference type="InterPro" id="IPR024571">
    <property type="entry name" value="ERAP1-like_C_dom"/>
</dbReference>
<evidence type="ECO:0000313" key="16">
    <source>
        <dbReference type="Proteomes" id="UP000007266"/>
    </source>
</evidence>
<accession>A0A139WNB0</accession>
<keyword evidence="7" id="KW-0378">Hydrolase</keyword>
<evidence type="ECO:0000256" key="6">
    <source>
        <dbReference type="ARBA" id="ARBA00022723"/>
    </source>
</evidence>
<comment type="subcellular location">
    <subcellularLocation>
        <location evidence="2">Cell membrane</location>
        <topology evidence="2">Lipid-anchor</topology>
        <topology evidence="2">GPI-anchor</topology>
    </subcellularLocation>
</comment>
<dbReference type="Pfam" id="PF11838">
    <property type="entry name" value="ERAP1_C"/>
    <property type="match status" value="1"/>
</dbReference>
<dbReference type="GO" id="GO:0006508">
    <property type="term" value="P:proteolysis"/>
    <property type="evidence" value="ECO:0000318"/>
    <property type="project" value="GO_Central"/>
</dbReference>
<keyword evidence="4" id="KW-0336">GPI-anchor</keyword>
<dbReference type="Gene3D" id="1.25.50.20">
    <property type="match status" value="1"/>
</dbReference>
<keyword evidence="15" id="KW-0031">Aminopeptidase</keyword>
<dbReference type="GO" id="GO:0005615">
    <property type="term" value="C:extracellular space"/>
    <property type="evidence" value="ECO:0000318"/>
    <property type="project" value="GO_Central"/>
</dbReference>
<evidence type="ECO:0000256" key="9">
    <source>
        <dbReference type="ARBA" id="ARBA00023049"/>
    </source>
</evidence>
<organism evidence="15 16">
    <name type="scientific">Tribolium castaneum</name>
    <name type="common">Red flour beetle</name>
    <dbReference type="NCBI Taxonomy" id="7070"/>
    <lineage>
        <taxon>Eukaryota</taxon>
        <taxon>Metazoa</taxon>
        <taxon>Ecdysozoa</taxon>
        <taxon>Arthropoda</taxon>
        <taxon>Hexapoda</taxon>
        <taxon>Insecta</taxon>
        <taxon>Pterygota</taxon>
        <taxon>Neoptera</taxon>
        <taxon>Endopterygota</taxon>
        <taxon>Coleoptera</taxon>
        <taxon>Polyphaga</taxon>
        <taxon>Cucujiformia</taxon>
        <taxon>Tenebrionidae</taxon>
        <taxon>Tenebrionidae incertae sedis</taxon>
        <taxon>Tribolium</taxon>
    </lineage>
</organism>
<reference evidence="15 16" key="2">
    <citation type="journal article" date="2010" name="Nucleic Acids Res.">
        <title>BeetleBase in 2010: revisions to provide comprehensive genomic information for Tribolium castaneum.</title>
        <authorList>
            <person name="Kim H.S."/>
            <person name="Murphy T."/>
            <person name="Xia J."/>
            <person name="Caragea D."/>
            <person name="Park Y."/>
            <person name="Beeman R.W."/>
            <person name="Lorenzen M.D."/>
            <person name="Butcher S."/>
            <person name="Manak J.R."/>
            <person name="Brown S.J."/>
        </authorList>
    </citation>
    <scope>GENOME REANNOTATION</scope>
    <source>
        <strain evidence="15 16">Georgia GA2</strain>
    </source>
</reference>
<dbReference type="PANTHER" id="PTHR11533:SF294">
    <property type="entry name" value="THYROTROPIN-RELEASING HORMONE-DEGRADING ECTOENZYME"/>
    <property type="match status" value="1"/>
</dbReference>
<dbReference type="InterPro" id="IPR014782">
    <property type="entry name" value="Peptidase_M1_dom"/>
</dbReference>
<evidence type="ECO:0000313" key="15">
    <source>
        <dbReference type="EMBL" id="KYB29384.1"/>
    </source>
</evidence>
<sequence length="846" mass="96072">MTVSSMISVIILVPFLASLSLAQVAFPVNYDITINPNLDQLSFTSETVISIQAEDTVQTITLNSKNLIISDPIKITNSINEVLENVTFELHPQNETLVLHFQTPLSPGLYIATIVSHGKINTNLEGFYQVETPNNKIFLTNFHYSKARQVFPCFDHPTYLSTFTLTLIHPKKYKSVASSVKKSQTETDGTTVKSVFAQSDPLPPHLFAFAFSDLTQTKYEEVSVFSRDKDEIEYLGQWSKTASYLFQQSETFRIQKLDQIVVPDYGLSQDVVVNIGLIFYRESAVFYKLERETVEDKQKIGELVAGAVVRQWYKEANTAGWWSNFWVSEGFSLTYQFNVLESFWKWRVVEQFLVQELDDTFDYDSKTGLTVIVSNPDDFSKFHEIKSFALVRMLSHLAKPGDIFEDGNEIASSWSQKPGFPVVKVTRNANVFTFEQSGAFSTPVSVVFQDETDLSYDLILEKNIQQVNLSVTGAWYLVNYDRYGYFRTYYDKDNWLKLATFLQGSNIDAISPVNRALLIKDSFNLAKSGLLSYDIYLDLTKYLTKETDYIPLYAFIKTANRLKTLFAKTDIQDVFMEHARNLLQHVYNKVGTSLTSSDTHSDILSRMKILTWLCDFGLDNCRTEMFAKLSQGQAVEPDLQELVYCGGMRLGTLPTFMFLKDQHNVHQKDRILKSMACTSDLGLLRNYSLAIVDDNIMLRLKREFKLSAFKAIIDGSDEGVDVILDVVKKYLEHILKSFTSEEISEMFVSLSKKLVTGEQLAKIDEIVACLDDNQKVTYGKIFETVQTNINENINWRKANLDVFRKWLNISQSTTVPPSTTPSPGGAASLKISSLGLALVSLCFILM</sequence>
<evidence type="ECO:0000256" key="11">
    <source>
        <dbReference type="SAM" id="SignalP"/>
    </source>
</evidence>
<evidence type="ECO:0000256" key="7">
    <source>
        <dbReference type="ARBA" id="ARBA00022801"/>
    </source>
</evidence>
<dbReference type="STRING" id="7070.A0A139WNB0"/>
<protein>
    <submittedName>
        <fullName evidence="15">Glutamyl aminopeptidase-like Protein</fullName>
    </submittedName>
</protein>
<feature type="domain" description="Aminopeptidase N-like N-terminal" evidence="14">
    <location>
        <begin position="27"/>
        <end position="203"/>
    </location>
</feature>
<keyword evidence="5" id="KW-0645">Protease</keyword>
<dbReference type="KEGG" id="tca:103312152"/>
<evidence type="ECO:0000256" key="3">
    <source>
        <dbReference type="ARBA" id="ARBA00010136"/>
    </source>
</evidence>
<comment type="cofactor">
    <cofactor evidence="1">
        <name>Zn(2+)</name>
        <dbReference type="ChEBI" id="CHEBI:29105"/>
    </cofactor>
</comment>
<evidence type="ECO:0000256" key="4">
    <source>
        <dbReference type="ARBA" id="ARBA00022622"/>
    </source>
</evidence>
<comment type="similarity">
    <text evidence="3">Belongs to the peptidase M1 family.</text>
</comment>
<dbReference type="EMBL" id="KQ971312">
    <property type="protein sequence ID" value="KYB29384.1"/>
    <property type="molecule type" value="Genomic_DNA"/>
</dbReference>
<dbReference type="OMA" id="WVRISEY"/>
<keyword evidence="4" id="KW-0325">Glycoprotein</keyword>
<gene>
    <name evidence="15" type="primary">AUGUSTUS-3.0.2_32228</name>
    <name evidence="15" type="ORF">TcasGA2_TC032228</name>
</gene>
<dbReference type="InterPro" id="IPR001930">
    <property type="entry name" value="Peptidase_M1"/>
</dbReference>
<dbReference type="InParanoid" id="A0A139WNB0"/>
<evidence type="ECO:0000259" key="13">
    <source>
        <dbReference type="Pfam" id="PF11838"/>
    </source>
</evidence>
<dbReference type="GO" id="GO:0008270">
    <property type="term" value="F:zinc ion binding"/>
    <property type="evidence" value="ECO:0007669"/>
    <property type="project" value="InterPro"/>
</dbReference>
<evidence type="ECO:0000256" key="8">
    <source>
        <dbReference type="ARBA" id="ARBA00022833"/>
    </source>
</evidence>
<dbReference type="SUPFAM" id="SSF63737">
    <property type="entry name" value="Leukotriene A4 hydrolase N-terminal domain"/>
    <property type="match status" value="1"/>
</dbReference>
<name>A0A139WNB0_TRICA</name>
<evidence type="ECO:0000259" key="14">
    <source>
        <dbReference type="Pfam" id="PF17900"/>
    </source>
</evidence>
<feature type="signal peptide" evidence="11">
    <location>
        <begin position="1"/>
        <end position="22"/>
    </location>
</feature>
<evidence type="ECO:0000256" key="1">
    <source>
        <dbReference type="ARBA" id="ARBA00001947"/>
    </source>
</evidence>
<feature type="domain" description="Peptidase M1 membrane alanine aminopeptidase" evidence="12">
    <location>
        <begin position="251"/>
        <end position="397"/>
    </location>
</feature>
<dbReference type="Gene3D" id="1.10.390.10">
    <property type="entry name" value="Neutral Protease Domain 2"/>
    <property type="match status" value="1"/>
</dbReference>
<dbReference type="AlphaFoldDB" id="A0A139WNB0"/>
<dbReference type="Gene3D" id="2.60.40.1730">
    <property type="entry name" value="tricorn interacting facor f3 domain"/>
    <property type="match status" value="1"/>
</dbReference>
<keyword evidence="16" id="KW-1185">Reference proteome</keyword>
<keyword evidence="8" id="KW-0862">Zinc</keyword>
<proteinExistence type="inferred from homology"/>
<dbReference type="InterPro" id="IPR045357">
    <property type="entry name" value="Aminopeptidase_N-like_N"/>
</dbReference>
<feature type="chain" id="PRO_5007300286" evidence="11">
    <location>
        <begin position="23"/>
        <end position="846"/>
    </location>
</feature>
<dbReference type="GO" id="GO:0005886">
    <property type="term" value="C:plasma membrane"/>
    <property type="evidence" value="ECO:0007669"/>
    <property type="project" value="UniProtKB-SubCell"/>
</dbReference>
<dbReference type="SUPFAM" id="SSF55486">
    <property type="entry name" value="Metalloproteases ('zincins'), catalytic domain"/>
    <property type="match status" value="1"/>
</dbReference>
<evidence type="ECO:0000256" key="10">
    <source>
        <dbReference type="ARBA" id="ARBA00023288"/>
    </source>
</evidence>
<evidence type="ECO:0000259" key="12">
    <source>
        <dbReference type="Pfam" id="PF01433"/>
    </source>
</evidence>
<dbReference type="GO" id="GO:0098552">
    <property type="term" value="C:side of membrane"/>
    <property type="evidence" value="ECO:0007669"/>
    <property type="project" value="UniProtKB-KW"/>
</dbReference>
<keyword evidence="9" id="KW-0482">Metalloprotease</keyword>
<dbReference type="eggNOG" id="KOG1046">
    <property type="taxonomic scope" value="Eukaryota"/>
</dbReference>
<reference evidence="15 16" key="1">
    <citation type="journal article" date="2008" name="Nature">
        <title>The genome of the model beetle and pest Tribolium castaneum.</title>
        <authorList>
            <consortium name="Tribolium Genome Sequencing Consortium"/>
            <person name="Richards S."/>
            <person name="Gibbs R.A."/>
            <person name="Weinstock G.M."/>
            <person name="Brown S.J."/>
            <person name="Denell R."/>
            <person name="Beeman R.W."/>
            <person name="Gibbs R."/>
            <person name="Beeman R.W."/>
            <person name="Brown S.J."/>
            <person name="Bucher G."/>
            <person name="Friedrich M."/>
            <person name="Grimmelikhuijzen C.J."/>
            <person name="Klingler M."/>
            <person name="Lorenzen M."/>
            <person name="Richards S."/>
            <person name="Roth S."/>
            <person name="Schroder R."/>
            <person name="Tautz D."/>
            <person name="Zdobnov E.M."/>
            <person name="Muzny D."/>
            <person name="Gibbs R.A."/>
            <person name="Weinstock G.M."/>
            <person name="Attaway T."/>
            <person name="Bell S."/>
            <person name="Buhay C.J."/>
            <person name="Chandrabose M.N."/>
            <person name="Chavez D."/>
            <person name="Clerk-Blankenburg K.P."/>
            <person name="Cree A."/>
            <person name="Dao M."/>
            <person name="Davis C."/>
            <person name="Chacko J."/>
            <person name="Dinh H."/>
            <person name="Dugan-Rocha S."/>
            <person name="Fowler G."/>
            <person name="Garner T.T."/>
            <person name="Garnes J."/>
            <person name="Gnirke A."/>
            <person name="Hawes A."/>
            <person name="Hernandez J."/>
            <person name="Hines S."/>
            <person name="Holder M."/>
            <person name="Hume J."/>
            <person name="Jhangiani S.N."/>
            <person name="Joshi V."/>
            <person name="Khan Z.M."/>
            <person name="Jackson L."/>
            <person name="Kovar C."/>
            <person name="Kowis A."/>
            <person name="Lee S."/>
            <person name="Lewis L.R."/>
            <person name="Margolis J."/>
            <person name="Morgan M."/>
            <person name="Nazareth L.V."/>
            <person name="Nguyen N."/>
            <person name="Okwuonu G."/>
            <person name="Parker D."/>
            <person name="Richards S."/>
            <person name="Ruiz S.J."/>
            <person name="Santibanez J."/>
            <person name="Savard J."/>
            <person name="Scherer S.E."/>
            <person name="Schneider B."/>
            <person name="Sodergren E."/>
            <person name="Tautz D."/>
            <person name="Vattahil S."/>
            <person name="Villasana D."/>
            <person name="White C.S."/>
            <person name="Wright R."/>
            <person name="Park Y."/>
            <person name="Beeman R.W."/>
            <person name="Lord J."/>
            <person name="Oppert B."/>
            <person name="Lorenzen M."/>
            <person name="Brown S."/>
            <person name="Wang L."/>
            <person name="Savard J."/>
            <person name="Tautz D."/>
            <person name="Richards S."/>
            <person name="Weinstock G."/>
            <person name="Gibbs R.A."/>
            <person name="Liu Y."/>
            <person name="Worley K."/>
            <person name="Weinstock G."/>
            <person name="Elsik C.G."/>
            <person name="Reese J.T."/>
            <person name="Elhaik E."/>
            <person name="Landan G."/>
            <person name="Graur D."/>
            <person name="Arensburger P."/>
            <person name="Atkinson P."/>
            <person name="Beeman R.W."/>
            <person name="Beidler J."/>
            <person name="Brown S.J."/>
            <person name="Demuth J.P."/>
            <person name="Drury D.W."/>
            <person name="Du Y.Z."/>
            <person name="Fujiwara H."/>
            <person name="Lorenzen M."/>
            <person name="Maselli V."/>
            <person name="Osanai M."/>
            <person name="Park Y."/>
            <person name="Robertson H.M."/>
            <person name="Tu Z."/>
            <person name="Wang J.J."/>
            <person name="Wang S."/>
            <person name="Richards S."/>
            <person name="Song H."/>
            <person name="Zhang L."/>
            <person name="Sodergren E."/>
            <person name="Werner D."/>
            <person name="Stanke M."/>
            <person name="Morgenstern B."/>
            <person name="Solovyev V."/>
            <person name="Kosarev P."/>
            <person name="Brown G."/>
            <person name="Chen H.C."/>
            <person name="Ermolaeva O."/>
            <person name="Hlavina W."/>
            <person name="Kapustin Y."/>
            <person name="Kiryutin B."/>
            <person name="Kitts P."/>
            <person name="Maglott D."/>
            <person name="Pruitt K."/>
            <person name="Sapojnikov V."/>
            <person name="Souvorov A."/>
            <person name="Mackey A.J."/>
            <person name="Waterhouse R.M."/>
            <person name="Wyder S."/>
            <person name="Zdobnov E.M."/>
            <person name="Zdobnov E.M."/>
            <person name="Wyder S."/>
            <person name="Kriventseva E.V."/>
            <person name="Kadowaki T."/>
            <person name="Bork P."/>
            <person name="Aranda M."/>
            <person name="Bao R."/>
            <person name="Beermann A."/>
            <person name="Berns N."/>
            <person name="Bolognesi R."/>
            <person name="Bonneton F."/>
            <person name="Bopp D."/>
            <person name="Brown S.J."/>
            <person name="Bucher G."/>
            <person name="Butts T."/>
            <person name="Chaumot A."/>
            <person name="Denell R.E."/>
            <person name="Ferrier D.E."/>
            <person name="Friedrich M."/>
            <person name="Gordon C.M."/>
            <person name="Jindra M."/>
            <person name="Klingler M."/>
            <person name="Lan Q."/>
            <person name="Lattorff H.M."/>
            <person name="Laudet V."/>
            <person name="von Levetsow C."/>
            <person name="Liu Z."/>
            <person name="Lutz R."/>
            <person name="Lynch J.A."/>
            <person name="da Fonseca R.N."/>
            <person name="Posnien N."/>
            <person name="Reuter R."/>
            <person name="Roth S."/>
            <person name="Savard J."/>
            <person name="Schinko J.B."/>
            <person name="Schmitt C."/>
            <person name="Schoppmeier M."/>
            <person name="Schroder R."/>
            <person name="Shippy T.D."/>
            <person name="Simonnet F."/>
            <person name="Marques-Souza H."/>
            <person name="Tautz D."/>
            <person name="Tomoyasu Y."/>
            <person name="Trauner J."/>
            <person name="Van der Zee M."/>
            <person name="Vervoort M."/>
            <person name="Wittkopp N."/>
            <person name="Wimmer E.A."/>
            <person name="Yang X."/>
            <person name="Jones A.K."/>
            <person name="Sattelle D.B."/>
            <person name="Ebert P.R."/>
            <person name="Nelson D."/>
            <person name="Scott J.G."/>
            <person name="Beeman R.W."/>
            <person name="Muthukrishnan S."/>
            <person name="Kramer K.J."/>
            <person name="Arakane Y."/>
            <person name="Beeman R.W."/>
            <person name="Zhu Q."/>
            <person name="Hogenkamp D."/>
            <person name="Dixit R."/>
            <person name="Oppert B."/>
            <person name="Jiang H."/>
            <person name="Zou Z."/>
            <person name="Marshall J."/>
            <person name="Elpidina E."/>
            <person name="Vinokurov K."/>
            <person name="Oppert C."/>
            <person name="Zou Z."/>
            <person name="Evans J."/>
            <person name="Lu Z."/>
            <person name="Zhao P."/>
            <person name="Sumathipala N."/>
            <person name="Altincicek B."/>
            <person name="Vilcinskas A."/>
            <person name="Williams M."/>
            <person name="Hultmark D."/>
            <person name="Hetru C."/>
            <person name="Jiang H."/>
            <person name="Grimmelikhuijzen C.J."/>
            <person name="Hauser F."/>
            <person name="Cazzamali G."/>
            <person name="Williamson M."/>
            <person name="Park Y."/>
            <person name="Li B."/>
            <person name="Tanaka Y."/>
            <person name="Predel R."/>
            <person name="Neupert S."/>
            <person name="Schachtner J."/>
            <person name="Verleyen P."/>
            <person name="Raible F."/>
            <person name="Bork P."/>
            <person name="Friedrich M."/>
            <person name="Walden K.K."/>
            <person name="Robertson H.M."/>
            <person name="Angeli S."/>
            <person name="Foret S."/>
            <person name="Bucher G."/>
            <person name="Schuetz S."/>
            <person name="Maleszka R."/>
            <person name="Wimmer E.A."/>
            <person name="Beeman R.W."/>
            <person name="Lorenzen M."/>
            <person name="Tomoyasu Y."/>
            <person name="Miller S.C."/>
            <person name="Grossmann D."/>
            <person name="Bucher G."/>
        </authorList>
    </citation>
    <scope>NUCLEOTIDE SEQUENCE [LARGE SCALE GENOMIC DNA]</scope>
    <source>
        <strain evidence="15 16">Georgia GA2</strain>
    </source>
</reference>
<dbReference type="PRINTS" id="PR00756">
    <property type="entry name" value="ALADIPTASE"/>
</dbReference>
<evidence type="ECO:0000256" key="2">
    <source>
        <dbReference type="ARBA" id="ARBA00004609"/>
    </source>
</evidence>
<keyword evidence="4" id="KW-0472">Membrane</keyword>
<dbReference type="Proteomes" id="UP000007266">
    <property type="component" value="Linkage group 2"/>
</dbReference>
<evidence type="ECO:0000256" key="5">
    <source>
        <dbReference type="ARBA" id="ARBA00022670"/>
    </source>
</evidence>
<keyword evidence="10" id="KW-0449">Lipoprotein</keyword>
<feature type="domain" description="ERAP1-like C-terminal" evidence="13">
    <location>
        <begin position="475"/>
        <end position="768"/>
    </location>
</feature>
<dbReference type="Pfam" id="PF01433">
    <property type="entry name" value="Peptidase_M1"/>
    <property type="match status" value="1"/>
</dbReference>
<keyword evidence="6" id="KW-0479">Metal-binding</keyword>
<keyword evidence="11" id="KW-0732">Signal</keyword>
<dbReference type="InterPro" id="IPR050344">
    <property type="entry name" value="Peptidase_M1_aminopeptidases"/>
</dbReference>
<dbReference type="PANTHER" id="PTHR11533">
    <property type="entry name" value="PROTEASE M1 ZINC METALLOPROTEASE"/>
    <property type="match status" value="1"/>
</dbReference>
<dbReference type="GO" id="GO:0070006">
    <property type="term" value="F:metalloaminopeptidase activity"/>
    <property type="evidence" value="ECO:0000318"/>
    <property type="project" value="GO_Central"/>
</dbReference>
<dbReference type="GO" id="GO:0043171">
    <property type="term" value="P:peptide catabolic process"/>
    <property type="evidence" value="ECO:0000318"/>
    <property type="project" value="GO_Central"/>
</dbReference>
<dbReference type="OrthoDB" id="6725292at2759"/>
<dbReference type="Pfam" id="PF17900">
    <property type="entry name" value="Peptidase_M1_N"/>
    <property type="match status" value="1"/>
</dbReference>